<feature type="region of interest" description="Disordered" evidence="1">
    <location>
        <begin position="1"/>
        <end position="22"/>
    </location>
</feature>
<reference evidence="2" key="1">
    <citation type="journal article" date="2023" name="Mol. Ecol. Resour.">
        <title>Chromosome-level genome assembly of a triploid poplar Populus alba 'Berolinensis'.</title>
        <authorList>
            <person name="Chen S."/>
            <person name="Yu Y."/>
            <person name="Wang X."/>
            <person name="Wang S."/>
            <person name="Zhang T."/>
            <person name="Zhou Y."/>
            <person name="He R."/>
            <person name="Meng N."/>
            <person name="Wang Y."/>
            <person name="Liu W."/>
            <person name="Liu Z."/>
            <person name="Liu J."/>
            <person name="Guo Q."/>
            <person name="Huang H."/>
            <person name="Sederoff R.R."/>
            <person name="Wang G."/>
            <person name="Qu G."/>
            <person name="Chen S."/>
        </authorList>
    </citation>
    <scope>NUCLEOTIDE SEQUENCE</scope>
    <source>
        <strain evidence="2">SC-2020</strain>
    </source>
</reference>
<evidence type="ECO:0000313" key="2">
    <source>
        <dbReference type="EMBL" id="KAJ7002770.1"/>
    </source>
</evidence>
<dbReference type="EMBL" id="JAQIZT010000003">
    <property type="protein sequence ID" value="KAJ7002770.1"/>
    <property type="molecule type" value="Genomic_DNA"/>
</dbReference>
<dbReference type="AlphaFoldDB" id="A0AAD6R6Q0"/>
<sequence length="22" mass="2530">MNRICDEVSRSKLSRAVPKPRS</sequence>
<protein>
    <submittedName>
        <fullName evidence="2">Uncharacterized protein</fullName>
    </submittedName>
</protein>
<evidence type="ECO:0000313" key="3">
    <source>
        <dbReference type="Proteomes" id="UP001164929"/>
    </source>
</evidence>
<organism evidence="2 3">
    <name type="scientific">Populus alba x Populus x berolinensis</name>
    <dbReference type="NCBI Taxonomy" id="444605"/>
    <lineage>
        <taxon>Eukaryota</taxon>
        <taxon>Viridiplantae</taxon>
        <taxon>Streptophyta</taxon>
        <taxon>Embryophyta</taxon>
        <taxon>Tracheophyta</taxon>
        <taxon>Spermatophyta</taxon>
        <taxon>Magnoliopsida</taxon>
        <taxon>eudicotyledons</taxon>
        <taxon>Gunneridae</taxon>
        <taxon>Pentapetalae</taxon>
        <taxon>rosids</taxon>
        <taxon>fabids</taxon>
        <taxon>Malpighiales</taxon>
        <taxon>Salicaceae</taxon>
        <taxon>Saliceae</taxon>
        <taxon>Populus</taxon>
    </lineage>
</organism>
<dbReference type="Proteomes" id="UP001164929">
    <property type="component" value="Chromosome 3"/>
</dbReference>
<proteinExistence type="predicted"/>
<feature type="compositionally biased region" description="Basic and acidic residues" evidence="1">
    <location>
        <begin position="1"/>
        <end position="10"/>
    </location>
</feature>
<accession>A0AAD6R6Q0</accession>
<name>A0AAD6R6Q0_9ROSI</name>
<keyword evidence="3" id="KW-1185">Reference proteome</keyword>
<gene>
    <name evidence="2" type="ORF">NC653_008086</name>
</gene>
<evidence type="ECO:0000256" key="1">
    <source>
        <dbReference type="SAM" id="MobiDB-lite"/>
    </source>
</evidence>
<comment type="caution">
    <text evidence="2">The sequence shown here is derived from an EMBL/GenBank/DDBJ whole genome shotgun (WGS) entry which is preliminary data.</text>
</comment>